<reference evidence="13 14" key="1">
    <citation type="journal article" date="2022" name="Nat. Ecol. Evol.">
        <title>A masculinizing supergene underlies an exaggerated male reproductive morph in a spider.</title>
        <authorList>
            <person name="Hendrickx F."/>
            <person name="De Corte Z."/>
            <person name="Sonet G."/>
            <person name="Van Belleghem S.M."/>
            <person name="Kostlbacher S."/>
            <person name="Vangestel C."/>
        </authorList>
    </citation>
    <scope>NUCLEOTIDE SEQUENCE [LARGE SCALE GENOMIC DNA]</scope>
    <source>
        <strain evidence="13">W744_W776</strain>
    </source>
</reference>
<evidence type="ECO:0000313" key="14">
    <source>
        <dbReference type="Proteomes" id="UP000827092"/>
    </source>
</evidence>
<dbReference type="SUPFAM" id="SSF51735">
    <property type="entry name" value="NAD(P)-binding Rossmann-fold domains"/>
    <property type="match status" value="1"/>
</dbReference>
<dbReference type="SUPFAM" id="SSF143548">
    <property type="entry name" value="Serine metabolism enzymes domain"/>
    <property type="match status" value="1"/>
</dbReference>
<dbReference type="InterPro" id="IPR006140">
    <property type="entry name" value="D-isomer_DH_NAD-bd"/>
</dbReference>
<comment type="similarity">
    <text evidence="2 10">Belongs to the D-isomer specific 2-hydroxyacid dehydrogenase family.</text>
</comment>
<dbReference type="InterPro" id="IPR006139">
    <property type="entry name" value="D-isomer_2_OHA_DH_cat_dom"/>
</dbReference>
<dbReference type="PANTHER" id="PTHR42938">
    <property type="entry name" value="FORMATE DEHYDROGENASE 1"/>
    <property type="match status" value="1"/>
</dbReference>
<dbReference type="InterPro" id="IPR029009">
    <property type="entry name" value="ASB_dom_sf"/>
</dbReference>
<dbReference type="InterPro" id="IPR006236">
    <property type="entry name" value="PGDH"/>
</dbReference>
<evidence type="ECO:0000259" key="12">
    <source>
        <dbReference type="Pfam" id="PF02826"/>
    </source>
</evidence>
<dbReference type="InterPro" id="IPR029752">
    <property type="entry name" value="D-isomer_DH_CS1"/>
</dbReference>
<evidence type="ECO:0000256" key="1">
    <source>
        <dbReference type="ARBA" id="ARBA00005216"/>
    </source>
</evidence>
<evidence type="ECO:0000256" key="9">
    <source>
        <dbReference type="ARBA" id="ARBA00048731"/>
    </source>
</evidence>
<dbReference type="EMBL" id="JAFNEN010000085">
    <property type="protein sequence ID" value="KAG8195511.1"/>
    <property type="molecule type" value="Genomic_DNA"/>
</dbReference>
<evidence type="ECO:0000313" key="13">
    <source>
        <dbReference type="EMBL" id="KAG8195511.1"/>
    </source>
</evidence>
<evidence type="ECO:0000256" key="3">
    <source>
        <dbReference type="ARBA" id="ARBA00011881"/>
    </source>
</evidence>
<keyword evidence="8 10" id="KW-0718">Serine biosynthesis</keyword>
<gene>
    <name evidence="13" type="ORF">JTE90_019500</name>
</gene>
<evidence type="ECO:0000256" key="6">
    <source>
        <dbReference type="ARBA" id="ARBA00023002"/>
    </source>
</evidence>
<evidence type="ECO:0000256" key="2">
    <source>
        <dbReference type="ARBA" id="ARBA00005854"/>
    </source>
</evidence>
<keyword evidence="10" id="KW-0028">Amino-acid biosynthesis</keyword>
<evidence type="ECO:0000256" key="4">
    <source>
        <dbReference type="ARBA" id="ARBA00022553"/>
    </source>
</evidence>
<proteinExistence type="inferred from homology"/>
<accession>A0AAV6VIM3</accession>
<keyword evidence="5" id="KW-0007">Acetylation</keyword>
<protein>
    <recommendedName>
        <fullName evidence="10">D-3-phosphoglycerate dehydrogenase</fullName>
        <ecNumber evidence="10">1.1.1.95</ecNumber>
    </recommendedName>
</protein>
<feature type="domain" description="D-isomer specific 2-hydroxyacid dehydrogenase NAD-binding" evidence="12">
    <location>
        <begin position="136"/>
        <end position="308"/>
    </location>
</feature>
<dbReference type="AlphaFoldDB" id="A0AAV6VIM3"/>
<dbReference type="Pfam" id="PF02826">
    <property type="entry name" value="2-Hacid_dh_C"/>
    <property type="match status" value="1"/>
</dbReference>
<evidence type="ECO:0000259" key="11">
    <source>
        <dbReference type="Pfam" id="PF00389"/>
    </source>
</evidence>
<sequence length="557" mass="60841">MSYGHKFNSANLVPNFSHLNVSRMIANNIKSVLISEPTDPICENFLKKHNISVTTKTGLSKEELIEEVKKYDALIVRSATKVNADLINAGRNLKVIARAGVGVDNVDCEAATTQGILVINAPGGNTMSAAELTCVMLAALSRNLAEACASLKAGQWDRKKFMANELYGKTLAIIGLGRIGREVAHRMQAFGMTTIGYDPLVPAEESIKFGVESKSLEEIWPLADYITLHTPLIPQTRNMINNDVFEICRKGVKIVNCARGGIIEETALLSALKSGKCGGAGLDVYLEEPPKCTELLQHPKVICTPHLGASTREAQSRVAEEISQQIVALNEGKSAHGIVNSAAFSLSMVHPQWVKVSKYLGAFASMLFPRTDKDISISANVYGQDLFKKGPLFSTSILIGMLKQRHNVDSNFINTPTLARDAGFEVTKVVTNPLKFDNITLELEATSVSEKHTVLATINNGEPALCNIDGYQFRTLPPLCPDIIIFKGTNHDAVMKVIAILTEFQLANSFSYAYKPEGEVAWIAAITETKVADMPEEVVKELESTITYLDFWAQLKL</sequence>
<comment type="caution">
    <text evidence="13">The sequence shown here is derived from an EMBL/GenBank/DDBJ whole genome shotgun (WGS) entry which is preliminary data.</text>
</comment>
<dbReference type="NCBIfam" id="TIGR01327">
    <property type="entry name" value="PGDH"/>
    <property type="match status" value="1"/>
</dbReference>
<comment type="catalytic activity">
    <reaction evidence="9 10">
        <text>(2R)-3-phosphoglycerate + NAD(+) = 3-phosphooxypyruvate + NADH + H(+)</text>
        <dbReference type="Rhea" id="RHEA:12641"/>
        <dbReference type="ChEBI" id="CHEBI:15378"/>
        <dbReference type="ChEBI" id="CHEBI:18110"/>
        <dbReference type="ChEBI" id="CHEBI:57540"/>
        <dbReference type="ChEBI" id="CHEBI:57945"/>
        <dbReference type="ChEBI" id="CHEBI:58272"/>
        <dbReference type="EC" id="1.1.1.95"/>
    </reaction>
</comment>
<dbReference type="GO" id="GO:0051287">
    <property type="term" value="F:NAD binding"/>
    <property type="evidence" value="ECO:0007669"/>
    <property type="project" value="UniProtKB-UniRule"/>
</dbReference>
<organism evidence="13 14">
    <name type="scientific">Oedothorax gibbosus</name>
    <dbReference type="NCBI Taxonomy" id="931172"/>
    <lineage>
        <taxon>Eukaryota</taxon>
        <taxon>Metazoa</taxon>
        <taxon>Ecdysozoa</taxon>
        <taxon>Arthropoda</taxon>
        <taxon>Chelicerata</taxon>
        <taxon>Arachnida</taxon>
        <taxon>Araneae</taxon>
        <taxon>Araneomorphae</taxon>
        <taxon>Entelegynae</taxon>
        <taxon>Araneoidea</taxon>
        <taxon>Linyphiidae</taxon>
        <taxon>Erigoninae</taxon>
        <taxon>Oedothorax</taxon>
    </lineage>
</organism>
<dbReference type="Gene3D" id="3.40.50.720">
    <property type="entry name" value="NAD(P)-binding Rossmann-like Domain"/>
    <property type="match status" value="2"/>
</dbReference>
<evidence type="ECO:0000256" key="5">
    <source>
        <dbReference type="ARBA" id="ARBA00022990"/>
    </source>
</evidence>
<dbReference type="GO" id="GO:0006564">
    <property type="term" value="P:L-serine biosynthetic process"/>
    <property type="evidence" value="ECO:0007669"/>
    <property type="project" value="UniProtKB-KW"/>
</dbReference>
<keyword evidence="14" id="KW-1185">Reference proteome</keyword>
<keyword evidence="7 10" id="KW-0520">NAD</keyword>
<dbReference type="InterPro" id="IPR036291">
    <property type="entry name" value="NAD(P)-bd_dom_sf"/>
</dbReference>
<dbReference type="PROSITE" id="PS00065">
    <property type="entry name" value="D_2_HYDROXYACID_DH_1"/>
    <property type="match status" value="1"/>
</dbReference>
<dbReference type="Gene3D" id="3.30.1330.90">
    <property type="entry name" value="D-3-phosphoglycerate dehydrogenase, domain 3"/>
    <property type="match status" value="1"/>
</dbReference>
<evidence type="ECO:0000256" key="7">
    <source>
        <dbReference type="ARBA" id="ARBA00023027"/>
    </source>
</evidence>
<dbReference type="Pfam" id="PF00389">
    <property type="entry name" value="2-Hacid_dh"/>
    <property type="match status" value="1"/>
</dbReference>
<dbReference type="FunFam" id="3.40.50.720:FF:000021">
    <property type="entry name" value="D-3-phosphoglycerate dehydrogenase"/>
    <property type="match status" value="1"/>
</dbReference>
<dbReference type="Proteomes" id="UP000827092">
    <property type="component" value="Unassembled WGS sequence"/>
</dbReference>
<comment type="pathway">
    <text evidence="1 10">Amino-acid biosynthesis; L-serine biosynthesis; L-serine from 3-phospho-D-glycerate: step 1/3.</text>
</comment>
<dbReference type="EC" id="1.1.1.95" evidence="10"/>
<evidence type="ECO:0000256" key="8">
    <source>
        <dbReference type="ARBA" id="ARBA00023299"/>
    </source>
</evidence>
<keyword evidence="4" id="KW-0597">Phosphoprotein</keyword>
<dbReference type="PANTHER" id="PTHR42938:SF22">
    <property type="entry name" value="D-3-PHOSPHOGLYCERATE DEHYDROGENASE"/>
    <property type="match status" value="1"/>
</dbReference>
<comment type="subunit">
    <text evidence="3">Homotetramer.</text>
</comment>
<evidence type="ECO:0000256" key="10">
    <source>
        <dbReference type="RuleBase" id="RU363003"/>
    </source>
</evidence>
<dbReference type="CDD" id="cd12173">
    <property type="entry name" value="PGDH_4"/>
    <property type="match status" value="1"/>
</dbReference>
<name>A0AAV6VIM3_9ARAC</name>
<dbReference type="GO" id="GO:0004617">
    <property type="term" value="F:phosphoglycerate dehydrogenase activity"/>
    <property type="evidence" value="ECO:0007669"/>
    <property type="project" value="UniProtKB-EC"/>
</dbReference>
<feature type="domain" description="D-isomer specific 2-hydroxyacid dehydrogenase catalytic" evidence="11">
    <location>
        <begin position="32"/>
        <end position="340"/>
    </location>
</feature>
<dbReference type="SUPFAM" id="SSF52283">
    <property type="entry name" value="Formate/glycerate dehydrogenase catalytic domain-like"/>
    <property type="match status" value="1"/>
</dbReference>
<keyword evidence="6 10" id="KW-0560">Oxidoreductase</keyword>